<feature type="domain" description="Ricin B lectin" evidence="8">
    <location>
        <begin position="442"/>
        <end position="545"/>
    </location>
</feature>
<evidence type="ECO:0000259" key="8">
    <source>
        <dbReference type="Pfam" id="PF00652"/>
    </source>
</evidence>
<evidence type="ECO:0000256" key="3">
    <source>
        <dbReference type="ARBA" id="ARBA00022734"/>
    </source>
</evidence>
<reference evidence="10 11" key="1">
    <citation type="submission" date="2008-07" db="EMBL/GenBank/DDBJ databases">
        <authorList>
            <person name="El-Sayed N."/>
            <person name="Caler E."/>
            <person name="Inman J."/>
            <person name="Amedeo P."/>
            <person name="Hass B."/>
            <person name="Wortman J."/>
        </authorList>
    </citation>
    <scope>NUCLEOTIDE SEQUENCE [LARGE SCALE GENOMIC DNA]</scope>
    <source>
        <strain evidence="11">ATCC 50983 / TXsc</strain>
    </source>
</reference>
<feature type="transmembrane region" description="Helical" evidence="6">
    <location>
        <begin position="78"/>
        <end position="101"/>
    </location>
</feature>
<name>C5LKZ1_PERM5</name>
<dbReference type="SUPFAM" id="SSF53448">
    <property type="entry name" value="Nucleotide-diphospho-sugar transferases"/>
    <property type="match status" value="1"/>
</dbReference>
<dbReference type="InterPro" id="IPR027791">
    <property type="entry name" value="Galactosyl_T_C"/>
</dbReference>
<evidence type="ECO:0000313" key="10">
    <source>
        <dbReference type="EMBL" id="EER02555.1"/>
    </source>
</evidence>
<keyword evidence="6" id="KW-0812">Transmembrane</keyword>
<dbReference type="GO" id="GO:0030246">
    <property type="term" value="F:carbohydrate binding"/>
    <property type="evidence" value="ECO:0007669"/>
    <property type="project" value="UniProtKB-KW"/>
</dbReference>
<dbReference type="GeneID" id="9047705"/>
<dbReference type="GO" id="GO:0004653">
    <property type="term" value="F:polypeptide N-acetylgalactosaminyltransferase activity"/>
    <property type="evidence" value="ECO:0007669"/>
    <property type="project" value="TreeGrafter"/>
</dbReference>
<dbReference type="PANTHER" id="PTHR11675:SF43">
    <property type="entry name" value="POLYPEPTIDE N-ACETYLGALACTOSAMINYLTRANSFERASE 1"/>
    <property type="match status" value="1"/>
</dbReference>
<evidence type="ECO:0000256" key="4">
    <source>
        <dbReference type="ARBA" id="ARBA00023034"/>
    </source>
</evidence>
<dbReference type="InterPro" id="IPR029044">
    <property type="entry name" value="Nucleotide-diphossugar_trans"/>
</dbReference>
<dbReference type="InterPro" id="IPR001173">
    <property type="entry name" value="Glyco_trans_2-like"/>
</dbReference>
<dbReference type="Proteomes" id="UP000007800">
    <property type="component" value="Unassembled WGS sequence"/>
</dbReference>
<evidence type="ECO:0000256" key="1">
    <source>
        <dbReference type="ARBA" id="ARBA00004323"/>
    </source>
</evidence>
<accession>C5LKZ1</accession>
<comment type="subcellular location">
    <subcellularLocation>
        <location evidence="1">Golgi apparatus membrane</location>
        <topology evidence="1">Single-pass type II membrane protein</topology>
    </subcellularLocation>
</comment>
<dbReference type="InParanoid" id="C5LKZ1"/>
<feature type="domain" description="Galactosyltransferase C-terminal" evidence="9">
    <location>
        <begin position="330"/>
        <end position="376"/>
    </location>
</feature>
<evidence type="ECO:0000256" key="6">
    <source>
        <dbReference type="SAM" id="Phobius"/>
    </source>
</evidence>
<keyword evidence="6" id="KW-1133">Transmembrane helix</keyword>
<dbReference type="PANTHER" id="PTHR11675">
    <property type="entry name" value="N-ACETYLGALACTOSAMINYLTRANSFERASE"/>
    <property type="match status" value="1"/>
</dbReference>
<keyword evidence="3" id="KW-0430">Lectin</keyword>
<dbReference type="Pfam" id="PF00535">
    <property type="entry name" value="Glycos_transf_2"/>
    <property type="match status" value="1"/>
</dbReference>
<keyword evidence="11" id="KW-1185">Reference proteome</keyword>
<feature type="domain" description="Glycosyltransferase 2-like" evidence="7">
    <location>
        <begin position="176"/>
        <end position="303"/>
    </location>
</feature>
<dbReference type="InterPro" id="IPR035992">
    <property type="entry name" value="Ricin_B-like_lectins"/>
</dbReference>
<dbReference type="PROSITE" id="PS50231">
    <property type="entry name" value="RICIN_B_LECTIN"/>
    <property type="match status" value="1"/>
</dbReference>
<evidence type="ECO:0000259" key="9">
    <source>
        <dbReference type="Pfam" id="PF02709"/>
    </source>
</evidence>
<gene>
    <name evidence="10" type="ORF">Pmar_PMAR005896</name>
</gene>
<dbReference type="Gene3D" id="2.80.10.50">
    <property type="match status" value="1"/>
</dbReference>
<dbReference type="GO" id="GO:0000139">
    <property type="term" value="C:Golgi membrane"/>
    <property type="evidence" value="ECO:0007669"/>
    <property type="project" value="UniProtKB-SubCell"/>
</dbReference>
<keyword evidence="4" id="KW-0333">Golgi apparatus</keyword>
<keyword evidence="6" id="KW-0472">Membrane</keyword>
<dbReference type="OrthoDB" id="416652at2759"/>
<proteinExistence type="predicted"/>
<dbReference type="InterPro" id="IPR000772">
    <property type="entry name" value="Ricin_B_lectin"/>
</dbReference>
<dbReference type="Pfam" id="PF02709">
    <property type="entry name" value="Glyco_transf_7C"/>
    <property type="match status" value="1"/>
</dbReference>
<protein>
    <submittedName>
        <fullName evidence="10">Polypeptide N-acetylgalactosaminyltransferase, putative</fullName>
    </submittedName>
</protein>
<evidence type="ECO:0000259" key="7">
    <source>
        <dbReference type="Pfam" id="PF00535"/>
    </source>
</evidence>
<organism evidence="11">
    <name type="scientific">Perkinsus marinus (strain ATCC 50983 / TXsc)</name>
    <dbReference type="NCBI Taxonomy" id="423536"/>
    <lineage>
        <taxon>Eukaryota</taxon>
        <taxon>Sar</taxon>
        <taxon>Alveolata</taxon>
        <taxon>Perkinsozoa</taxon>
        <taxon>Perkinsea</taxon>
        <taxon>Perkinsida</taxon>
        <taxon>Perkinsidae</taxon>
        <taxon>Perkinsus</taxon>
    </lineage>
</organism>
<dbReference type="RefSeq" id="XP_002769837.1">
    <property type="nucleotide sequence ID" value="XM_002769791.1"/>
</dbReference>
<feature type="transmembrane region" description="Helical" evidence="6">
    <location>
        <begin position="47"/>
        <end position="66"/>
    </location>
</feature>
<dbReference type="Pfam" id="PF00652">
    <property type="entry name" value="Ricin_B_lectin"/>
    <property type="match status" value="1"/>
</dbReference>
<dbReference type="Gene3D" id="3.90.550.10">
    <property type="entry name" value="Spore Coat Polysaccharide Biosynthesis Protein SpsA, Chain A"/>
    <property type="match status" value="1"/>
</dbReference>
<dbReference type="AlphaFoldDB" id="C5LKZ1"/>
<keyword evidence="2 10" id="KW-0808">Transferase</keyword>
<evidence type="ECO:0000256" key="5">
    <source>
        <dbReference type="ARBA" id="ARBA00023157"/>
    </source>
</evidence>
<evidence type="ECO:0000256" key="2">
    <source>
        <dbReference type="ARBA" id="ARBA00022679"/>
    </source>
</evidence>
<feature type="transmembrane region" description="Helical" evidence="6">
    <location>
        <begin position="22"/>
        <end position="41"/>
    </location>
</feature>
<keyword evidence="5" id="KW-1015">Disulfide bond</keyword>
<evidence type="ECO:0000313" key="11">
    <source>
        <dbReference type="Proteomes" id="UP000007800"/>
    </source>
</evidence>
<dbReference type="EMBL" id="GG683038">
    <property type="protein sequence ID" value="EER02555.1"/>
    <property type="molecule type" value="Genomic_DNA"/>
</dbReference>
<sequence>MATNNDSSIIRRLRLRRRPLRWVLRCIPLFMVPLISILLHWPLSTTLLSFLISLIVVFLYLQEGLIVNSSSLIIRVPWTWRILLVWMLQLVIVKGIELLLYEDNHVVSMNSITKLWDSNNLSIDVKKREGSFKKDVNLPKQQQQNREDDDAFLPLPPVVTRHDASSYSIQPYLSYSIVLPCANEGEFMVKTARSVYESTPNLHEIIVVDDGSSPPLRTLVTDEEVELWKLKFIRHEHFTGLINAKNVGGWKATGDIIAFLDCHVKPDIYWTKPISKYISENSKTVVVPTVTSLDPNTWIETRTPPGTTRCCKLTWNVDFPWYNADDTRVPVMIGGLLAMHRDMWEYTGGYDTGMIGWGGENIDQSLRIHLCGGEIMNALDSYVAHMWRLQGDEKTKAKYTLPSGSLMRNRYRAALSWFDEFIAKAEELIRILLRTSIPKSGITTESSSSCLSASIVEGQQTLSVVECDPTDTRQQWQWIHKIQIRNVALGQCIDAADGNTPILYLCYGEEEYNIGQQFIYDDDSNTLMNTKTYKCMDIHTESEYDVIELPPSIQSCRDIPIQWDQYLPFVPLETKLYASSPAAATKTAVSDD</sequence>
<dbReference type="GO" id="GO:0006493">
    <property type="term" value="P:protein O-linked glycosylation"/>
    <property type="evidence" value="ECO:0007669"/>
    <property type="project" value="TreeGrafter"/>
</dbReference>
<dbReference type="SUPFAM" id="SSF50370">
    <property type="entry name" value="Ricin B-like lectins"/>
    <property type="match status" value="1"/>
</dbReference>